<dbReference type="EMBL" id="CP094302">
    <property type="protein sequence ID" value="WHP82408.1"/>
    <property type="molecule type" value="Genomic_DNA"/>
</dbReference>
<reference evidence="1 2" key="1">
    <citation type="submission" date="2022-03" db="EMBL/GenBank/DDBJ databases">
        <title>Survey of Intraspecific Variation of Edwardsiella anguillarum Isolates from Non-Anguillid Fish Host Originating from Varied Geographic Locations.</title>
        <authorList>
            <person name="Armwood A.R."/>
            <person name="Woodyard E."/>
            <person name="Waldbieser G.C."/>
            <person name="Camus A.C."/>
            <person name="Divya D."/>
            <person name="Tekedar H."/>
            <person name="Soto E."/>
            <person name="Stein C."/>
            <person name="Ucko M."/>
            <person name="Ware C."/>
            <person name="Griffin M.J."/>
        </authorList>
    </citation>
    <scope>NUCLEOTIDE SEQUENCE [LARGE SCALE GENOMIC DNA]</scope>
    <source>
        <strain evidence="1 2">R18-35-2</strain>
    </source>
</reference>
<dbReference type="InterPro" id="IPR031834">
    <property type="entry name" value="RnlB/LsoB_antitoxin"/>
</dbReference>
<proteinExistence type="predicted"/>
<name>A0ABY8SEZ8_9GAMM</name>
<dbReference type="RefSeq" id="WP_034165285.1">
    <property type="nucleotide sequence ID" value="NZ_CP094302.2"/>
</dbReference>
<dbReference type="Pfam" id="PF15933">
    <property type="entry name" value="RnlB_antitoxin"/>
    <property type="match status" value="1"/>
</dbReference>
<protein>
    <submittedName>
        <fullName evidence="1">Type II toxin-antitoxin system RnlB family antitoxin</fullName>
    </submittedName>
</protein>
<keyword evidence="2" id="KW-1185">Reference proteome</keyword>
<evidence type="ECO:0000313" key="2">
    <source>
        <dbReference type="Proteomes" id="UP001238370"/>
    </source>
</evidence>
<organism evidence="1 2">
    <name type="scientific">Edwardsiella anguillarum</name>
    <dbReference type="NCBI Taxonomy" id="1821960"/>
    <lineage>
        <taxon>Bacteria</taxon>
        <taxon>Pseudomonadati</taxon>
        <taxon>Pseudomonadota</taxon>
        <taxon>Gammaproteobacteria</taxon>
        <taxon>Enterobacterales</taxon>
        <taxon>Hafniaceae</taxon>
        <taxon>Edwardsiella</taxon>
    </lineage>
</organism>
<dbReference type="Proteomes" id="UP001238370">
    <property type="component" value="Chromosome"/>
</dbReference>
<accession>A0ABY8SEZ8</accession>
<sequence>MTYPMLVVATSYESPLSYLGSIAQHLRDEAFEGSVLFDLLCTNGLEDNRFVALYFDGMDFVRKTFRLVDKADLSPDLLHTQDKFFAEHPAILQMSVLTQNEVQAFTARH</sequence>
<gene>
    <name evidence="1" type="ORF">MQ095_11380</name>
</gene>
<evidence type="ECO:0000313" key="1">
    <source>
        <dbReference type="EMBL" id="WHP82408.1"/>
    </source>
</evidence>
<dbReference type="GeneID" id="33941491"/>